<evidence type="ECO:0000256" key="1">
    <source>
        <dbReference type="SAM" id="Phobius"/>
    </source>
</evidence>
<keyword evidence="1" id="KW-0472">Membrane</keyword>
<dbReference type="Proteomes" id="UP000637359">
    <property type="component" value="Unassembled WGS sequence"/>
</dbReference>
<comment type="caution">
    <text evidence="2">The sequence shown here is derived from an EMBL/GenBank/DDBJ whole genome shotgun (WGS) entry which is preliminary data.</text>
</comment>
<organism evidence="2 3">
    <name type="scientific">Ornithinibacillus hominis</name>
    <dbReference type="NCBI Taxonomy" id="2763055"/>
    <lineage>
        <taxon>Bacteria</taxon>
        <taxon>Bacillati</taxon>
        <taxon>Bacillota</taxon>
        <taxon>Bacilli</taxon>
        <taxon>Bacillales</taxon>
        <taxon>Bacillaceae</taxon>
        <taxon>Ornithinibacillus</taxon>
    </lineage>
</organism>
<keyword evidence="1" id="KW-0812">Transmembrane</keyword>
<keyword evidence="3" id="KW-1185">Reference proteome</keyword>
<protein>
    <submittedName>
        <fullName evidence="2">Uncharacterized protein</fullName>
    </submittedName>
</protein>
<keyword evidence="1" id="KW-1133">Transmembrane helix</keyword>
<reference evidence="2" key="1">
    <citation type="submission" date="2020-08" db="EMBL/GenBank/DDBJ databases">
        <title>Genome public.</title>
        <authorList>
            <person name="Liu C."/>
            <person name="Sun Q."/>
        </authorList>
    </citation>
    <scope>NUCLEOTIDE SEQUENCE</scope>
    <source>
        <strain evidence="2">BX22</strain>
    </source>
</reference>
<accession>A0A923RKB2</accession>
<sequence length="58" mass="6855">MAFTWKQSLNQGEVDVLIIITVILFVFLYDFTAIRKQNNTIIKQNERVITLLEEIKNK</sequence>
<name>A0A923RKB2_9BACI</name>
<dbReference type="AlphaFoldDB" id="A0A923RKB2"/>
<gene>
    <name evidence="2" type="ORF">H8S33_18275</name>
</gene>
<dbReference type="EMBL" id="JACOOL010000020">
    <property type="protein sequence ID" value="MBC5638721.1"/>
    <property type="molecule type" value="Genomic_DNA"/>
</dbReference>
<evidence type="ECO:0000313" key="3">
    <source>
        <dbReference type="Proteomes" id="UP000637359"/>
    </source>
</evidence>
<proteinExistence type="predicted"/>
<evidence type="ECO:0000313" key="2">
    <source>
        <dbReference type="EMBL" id="MBC5638721.1"/>
    </source>
</evidence>
<feature type="transmembrane region" description="Helical" evidence="1">
    <location>
        <begin position="16"/>
        <end position="34"/>
    </location>
</feature>
<dbReference type="RefSeq" id="WP_186871457.1">
    <property type="nucleotide sequence ID" value="NZ_JACOOL010000020.1"/>
</dbReference>